<accession>A0A7W7VAS9</accession>
<evidence type="ECO:0000313" key="2">
    <source>
        <dbReference type="Proteomes" id="UP000579523"/>
    </source>
</evidence>
<gene>
    <name evidence="1" type="ORF">FHS37_007411</name>
</gene>
<reference evidence="1 2" key="1">
    <citation type="submission" date="2020-08" db="EMBL/GenBank/DDBJ databases">
        <title>Genomic Encyclopedia of Type Strains, Phase III (KMG-III): the genomes of soil and plant-associated and newly described type strains.</title>
        <authorList>
            <person name="Whitman W."/>
        </authorList>
    </citation>
    <scope>NUCLEOTIDE SEQUENCE [LARGE SCALE GENOMIC DNA]</scope>
    <source>
        <strain evidence="1 2">CECT 3273</strain>
    </source>
</reference>
<dbReference type="RefSeq" id="WP_184829254.1">
    <property type="nucleotide sequence ID" value="NZ_BMTK01000020.1"/>
</dbReference>
<keyword evidence="2" id="KW-1185">Reference proteome</keyword>
<protein>
    <submittedName>
        <fullName evidence="1">Uncharacterized protein</fullName>
    </submittedName>
</protein>
<dbReference type="EMBL" id="JACHJI010000026">
    <property type="protein sequence ID" value="MBB4903314.1"/>
    <property type="molecule type" value="Genomic_DNA"/>
</dbReference>
<dbReference type="Proteomes" id="UP000579523">
    <property type="component" value="Unassembled WGS sequence"/>
</dbReference>
<proteinExistence type="predicted"/>
<dbReference type="AlphaFoldDB" id="A0A7W7VAS9"/>
<comment type="caution">
    <text evidence="1">The sequence shown here is derived from an EMBL/GenBank/DDBJ whole genome shotgun (WGS) entry which is preliminary data.</text>
</comment>
<name>A0A7W7VAS9_9ACTN</name>
<organism evidence="1 2">
    <name type="scientific">Streptomyces griseomycini</name>
    <dbReference type="NCBI Taxonomy" id="66895"/>
    <lineage>
        <taxon>Bacteria</taxon>
        <taxon>Bacillati</taxon>
        <taxon>Actinomycetota</taxon>
        <taxon>Actinomycetes</taxon>
        <taxon>Kitasatosporales</taxon>
        <taxon>Streptomycetaceae</taxon>
        <taxon>Streptomyces</taxon>
    </lineage>
</organism>
<evidence type="ECO:0000313" key="1">
    <source>
        <dbReference type="EMBL" id="MBB4903314.1"/>
    </source>
</evidence>
<sequence>MSAGRPLTRAERKKYNRAEHERKIRQDLIAQHGNDLGTFYYWLRIMNIRGTQAYRDGNTAFIRDVALALENVYRRHAG</sequence>